<feature type="compositionally biased region" description="Polar residues" evidence="1">
    <location>
        <begin position="1"/>
        <end position="16"/>
    </location>
</feature>
<feature type="region of interest" description="Disordered" evidence="1">
    <location>
        <begin position="225"/>
        <end position="302"/>
    </location>
</feature>
<evidence type="ECO:0000313" key="3">
    <source>
        <dbReference type="Proteomes" id="UP000284842"/>
    </source>
</evidence>
<feature type="compositionally biased region" description="Polar residues" evidence="1">
    <location>
        <begin position="140"/>
        <end position="168"/>
    </location>
</feature>
<feature type="compositionally biased region" description="Polar residues" evidence="1">
    <location>
        <begin position="277"/>
        <end position="294"/>
    </location>
</feature>
<feature type="compositionally biased region" description="Low complexity" evidence="1">
    <location>
        <begin position="226"/>
        <end position="238"/>
    </location>
</feature>
<feature type="compositionally biased region" description="Polar residues" evidence="1">
    <location>
        <begin position="111"/>
        <end position="124"/>
    </location>
</feature>
<dbReference type="Gene3D" id="3.90.228.10">
    <property type="match status" value="1"/>
</dbReference>
<feature type="compositionally biased region" description="Basic and acidic residues" evidence="1">
    <location>
        <begin position="126"/>
        <end position="139"/>
    </location>
</feature>
<feature type="region of interest" description="Disordered" evidence="1">
    <location>
        <begin position="111"/>
        <end position="168"/>
    </location>
</feature>
<dbReference type="SUPFAM" id="SSF56399">
    <property type="entry name" value="ADP-ribosylation"/>
    <property type="match status" value="1"/>
</dbReference>
<evidence type="ECO:0000313" key="2">
    <source>
        <dbReference type="EMBL" id="PPQ63449.1"/>
    </source>
</evidence>
<dbReference type="InParanoid" id="A0A409VBU4"/>
<gene>
    <name evidence="2" type="ORF">CVT24_004981</name>
</gene>
<dbReference type="PANTHER" id="PTHR31681:SF3">
    <property type="entry name" value="OS04G0690100 PROTEIN"/>
    <property type="match status" value="1"/>
</dbReference>
<proteinExistence type="predicted"/>
<name>A0A409VBU4_9AGAR</name>
<reference evidence="2 3" key="1">
    <citation type="journal article" date="2018" name="Evol. Lett.">
        <title>Horizontal gene cluster transfer increased hallucinogenic mushroom diversity.</title>
        <authorList>
            <person name="Reynolds H.T."/>
            <person name="Vijayakumar V."/>
            <person name="Gluck-Thaler E."/>
            <person name="Korotkin H.B."/>
            <person name="Matheny P.B."/>
            <person name="Slot J.C."/>
        </authorList>
    </citation>
    <scope>NUCLEOTIDE SEQUENCE [LARGE SCALE GENOMIC DNA]</scope>
    <source>
        <strain evidence="2 3">2629</strain>
    </source>
</reference>
<sequence>MSLQLEQPSTSDQIPQRFTHIEEDGPNDLDQDSNDEFDGDMDDDNLSFDGIYDNDSAEFDVPVMESPQAEFAPPPPPLCIICRRKPSYSQGGKSFPTCGYTCAAKLQEAINSNDPNDNTNSVNGNVRRDGYQRQGRTEINRATTFQGRANNESSNAPQTPQPSSTTYVDPNIRLLTQHLGGHNSQRAQTQPPLQAQEKRNVAAELPAPLAAQSHRSRPHPRIAYTQPQVQQVQQRHQPLPSSFRRHAQQNNDDNDLLYTPTQGPPLLPFWSGPPPSQASSSTSHGHNRYNSQGTDLRGRLPNYTPKRYLHQQQPSAVERFAAPVRQQPARPSGPPHPSVACVYCHRRPKQAGHDQCGNNCRESAKIACLLCKSRPKFGRYHLCGKSCKQIAVKSTPLILEAPHGHATYELVEKKFKDGWKVTNPPCPPIKKIFKIIENKKFLQPYDQYKKTVGNEVFRYHGTSRKCTLGTGNNTQLCNAANCALCNILRTSFKTSLANPSGAFGPGIYTSSASNKSYSYTGGGTGAVLLTKVILGKVRDVSGWNEVMSCPPGFNSVVFDRSKGTLNETIVYADDAIRPVFLIVF</sequence>
<keyword evidence="3" id="KW-1185">Reference proteome</keyword>
<organism evidence="2 3">
    <name type="scientific">Panaeolus cyanescens</name>
    <dbReference type="NCBI Taxonomy" id="181874"/>
    <lineage>
        <taxon>Eukaryota</taxon>
        <taxon>Fungi</taxon>
        <taxon>Dikarya</taxon>
        <taxon>Basidiomycota</taxon>
        <taxon>Agaricomycotina</taxon>
        <taxon>Agaricomycetes</taxon>
        <taxon>Agaricomycetidae</taxon>
        <taxon>Agaricales</taxon>
        <taxon>Agaricineae</taxon>
        <taxon>Galeropsidaceae</taxon>
        <taxon>Panaeolus</taxon>
    </lineage>
</organism>
<feature type="region of interest" description="Disordered" evidence="1">
    <location>
        <begin position="1"/>
        <end position="54"/>
    </location>
</feature>
<feature type="compositionally biased region" description="Pro residues" evidence="1">
    <location>
        <begin position="262"/>
        <end position="276"/>
    </location>
</feature>
<protein>
    <submittedName>
        <fullName evidence="2">Uncharacterized protein</fullName>
    </submittedName>
</protein>
<accession>A0A409VBU4</accession>
<evidence type="ECO:0000256" key="1">
    <source>
        <dbReference type="SAM" id="MobiDB-lite"/>
    </source>
</evidence>
<dbReference type="EMBL" id="NHTK01006122">
    <property type="protein sequence ID" value="PPQ63449.1"/>
    <property type="molecule type" value="Genomic_DNA"/>
</dbReference>
<dbReference type="PANTHER" id="PTHR31681">
    <property type="entry name" value="C2H2-LIKE ZINC FINGER PROTEIN"/>
    <property type="match status" value="1"/>
</dbReference>
<dbReference type="Proteomes" id="UP000284842">
    <property type="component" value="Unassembled WGS sequence"/>
</dbReference>
<feature type="compositionally biased region" description="Acidic residues" evidence="1">
    <location>
        <begin position="24"/>
        <end position="46"/>
    </location>
</feature>
<dbReference type="AlphaFoldDB" id="A0A409VBU4"/>
<dbReference type="OrthoDB" id="9514740at2759"/>
<comment type="caution">
    <text evidence="2">The sequence shown here is derived from an EMBL/GenBank/DDBJ whole genome shotgun (WGS) entry which is preliminary data.</text>
</comment>